<protein>
    <submittedName>
        <fullName evidence="1">Uncharacterized protein</fullName>
    </submittedName>
</protein>
<name>A0A4Y2AK78_ARAVE</name>
<dbReference type="AlphaFoldDB" id="A0A4Y2AK78"/>
<comment type="caution">
    <text evidence="1">The sequence shown here is derived from an EMBL/GenBank/DDBJ whole genome shotgun (WGS) entry which is preliminary data.</text>
</comment>
<sequence length="89" mass="10493">MNDPVGTTLNWALWPPHYSPHYEQLMRQPLRQRYDPSSIGITRSTPLLYPTGKRDSAYLYGKFASPYLRCSLKWEESCNMKYLMLRSMS</sequence>
<organism evidence="1 2">
    <name type="scientific">Araneus ventricosus</name>
    <name type="common">Orbweaver spider</name>
    <name type="synonym">Epeira ventricosa</name>
    <dbReference type="NCBI Taxonomy" id="182803"/>
    <lineage>
        <taxon>Eukaryota</taxon>
        <taxon>Metazoa</taxon>
        <taxon>Ecdysozoa</taxon>
        <taxon>Arthropoda</taxon>
        <taxon>Chelicerata</taxon>
        <taxon>Arachnida</taxon>
        <taxon>Araneae</taxon>
        <taxon>Araneomorphae</taxon>
        <taxon>Entelegynae</taxon>
        <taxon>Araneoidea</taxon>
        <taxon>Araneidae</taxon>
        <taxon>Araneus</taxon>
    </lineage>
</organism>
<gene>
    <name evidence="1" type="ORF">AVEN_92558_1</name>
</gene>
<keyword evidence="2" id="KW-1185">Reference proteome</keyword>
<dbReference type="EMBL" id="BGPR01000018">
    <property type="protein sequence ID" value="GBL79364.1"/>
    <property type="molecule type" value="Genomic_DNA"/>
</dbReference>
<reference evidence="1 2" key="1">
    <citation type="journal article" date="2019" name="Sci. Rep.">
        <title>Orb-weaving spider Araneus ventricosus genome elucidates the spidroin gene catalogue.</title>
        <authorList>
            <person name="Kono N."/>
            <person name="Nakamura H."/>
            <person name="Ohtoshi R."/>
            <person name="Moran D.A.P."/>
            <person name="Shinohara A."/>
            <person name="Yoshida Y."/>
            <person name="Fujiwara M."/>
            <person name="Mori M."/>
            <person name="Tomita M."/>
            <person name="Arakawa K."/>
        </authorList>
    </citation>
    <scope>NUCLEOTIDE SEQUENCE [LARGE SCALE GENOMIC DNA]</scope>
</reference>
<evidence type="ECO:0000313" key="2">
    <source>
        <dbReference type="Proteomes" id="UP000499080"/>
    </source>
</evidence>
<proteinExistence type="predicted"/>
<accession>A0A4Y2AK78</accession>
<evidence type="ECO:0000313" key="1">
    <source>
        <dbReference type="EMBL" id="GBL79364.1"/>
    </source>
</evidence>
<dbReference type="Proteomes" id="UP000499080">
    <property type="component" value="Unassembled WGS sequence"/>
</dbReference>